<protein>
    <submittedName>
        <fullName evidence="1">Uncharacterized protein</fullName>
    </submittedName>
</protein>
<evidence type="ECO:0000313" key="3">
    <source>
        <dbReference type="Proteomes" id="UP000534870"/>
    </source>
</evidence>
<evidence type="ECO:0000313" key="1">
    <source>
        <dbReference type="EMBL" id="NVN11225.1"/>
    </source>
</evidence>
<evidence type="ECO:0000313" key="2">
    <source>
        <dbReference type="EMBL" id="NVN13628.1"/>
    </source>
</evidence>
<reference evidence="1 3" key="1">
    <citation type="submission" date="2020-06" db="EMBL/GenBank/DDBJ databases">
        <title>Description of novel acetic acid bacteria.</title>
        <authorList>
            <person name="Sombolestani A."/>
        </authorList>
    </citation>
    <scope>NUCLEOTIDE SEQUENCE [LARGE SCALE GENOMIC DNA]</scope>
    <source>
        <strain evidence="1 3">LMG 31431</strain>
    </source>
</reference>
<dbReference type="EMBL" id="JABXXP010001063">
    <property type="protein sequence ID" value="NVN13628.1"/>
    <property type="molecule type" value="Genomic_DNA"/>
</dbReference>
<organism evidence="1 3">
    <name type="scientific">Nguyenibacter vanlangensis</name>
    <dbReference type="NCBI Taxonomy" id="1216886"/>
    <lineage>
        <taxon>Bacteria</taxon>
        <taxon>Pseudomonadati</taxon>
        <taxon>Pseudomonadota</taxon>
        <taxon>Alphaproteobacteria</taxon>
        <taxon>Acetobacterales</taxon>
        <taxon>Acetobacteraceae</taxon>
        <taxon>Nguyenibacter</taxon>
    </lineage>
</organism>
<dbReference type="AlphaFoldDB" id="A0A7Y7IVP8"/>
<feature type="non-terminal residue" evidence="1">
    <location>
        <position position="1"/>
    </location>
</feature>
<comment type="caution">
    <text evidence="1">The sequence shown here is derived from an EMBL/GenBank/DDBJ whole genome shotgun (WGS) entry which is preliminary data.</text>
</comment>
<name>A0A7Y7IVP8_9PROT</name>
<gene>
    <name evidence="1" type="ORF">HUK84_08760</name>
    <name evidence="2" type="ORF">HUK84_21230</name>
</gene>
<dbReference type="EMBL" id="JABXXP010000137">
    <property type="protein sequence ID" value="NVN11225.1"/>
    <property type="molecule type" value="Genomic_DNA"/>
</dbReference>
<accession>A0A7Y7IVP8</accession>
<sequence>GRLDAISGRAIDRIADCFVRMDATPLDRVSRAYPFAYDLNALGEVGEAGKLFEPRAAYGGASAFSWLVEQFSSDGQGEGSRILMLGNALIGLGLRLRGVKNDSTAMFDRFAERVGWTSGSVEADRPVARTA</sequence>
<dbReference type="Proteomes" id="UP000534870">
    <property type="component" value="Unassembled WGS sequence"/>
</dbReference>
<proteinExistence type="predicted"/>
<dbReference type="RefSeq" id="WP_218064285.1">
    <property type="nucleotide sequence ID" value="NZ_JABXXP010000137.1"/>
</dbReference>